<comment type="similarity">
    <text evidence="1">Belongs to the protein-tyrosine phosphatase family.</text>
</comment>
<accession>A0A9D9D7H0</accession>
<comment type="caution">
    <text evidence="2">The sequence shown here is derived from an EMBL/GenBank/DDBJ whole genome shotgun (WGS) entry which is preliminary data.</text>
</comment>
<dbReference type="AlphaFoldDB" id="A0A9D9D7H0"/>
<reference evidence="2" key="1">
    <citation type="submission" date="2020-10" db="EMBL/GenBank/DDBJ databases">
        <authorList>
            <person name="Gilroy R."/>
        </authorList>
    </citation>
    <scope>NUCLEOTIDE SEQUENCE</scope>
    <source>
        <strain evidence="2">1748</strain>
    </source>
</reference>
<name>A0A9D9D7H0_9BACL</name>
<dbReference type="InterPro" id="IPR029021">
    <property type="entry name" value="Prot-tyrosine_phosphatase-like"/>
</dbReference>
<dbReference type="EMBL" id="JADING010000037">
    <property type="protein sequence ID" value="MBO8414103.1"/>
    <property type="molecule type" value="Genomic_DNA"/>
</dbReference>
<dbReference type="InterPro" id="IPR026893">
    <property type="entry name" value="Tyr/Ser_Pase_IphP-type"/>
</dbReference>
<evidence type="ECO:0000313" key="2">
    <source>
        <dbReference type="EMBL" id="MBO8414103.1"/>
    </source>
</evidence>
<proteinExistence type="inferred from homology"/>
<dbReference type="Gene3D" id="3.90.190.10">
    <property type="entry name" value="Protein tyrosine phosphatase superfamily"/>
    <property type="match status" value="1"/>
</dbReference>
<protein>
    <submittedName>
        <fullName evidence="2">Tyrosine-protein phosphatase</fullName>
    </submittedName>
</protein>
<dbReference type="PANTHER" id="PTHR31126:SF1">
    <property type="entry name" value="TYROSINE SPECIFIC PROTEIN PHOSPHATASES DOMAIN-CONTAINING PROTEIN"/>
    <property type="match status" value="1"/>
</dbReference>
<dbReference type="SUPFAM" id="SSF52799">
    <property type="entry name" value="(Phosphotyrosine protein) phosphatases II"/>
    <property type="match status" value="1"/>
</dbReference>
<organism evidence="2 3">
    <name type="scientific">Candidatus Scatoplasma merdavium</name>
    <dbReference type="NCBI Taxonomy" id="2840932"/>
    <lineage>
        <taxon>Bacteria</taxon>
        <taxon>Bacillati</taxon>
        <taxon>Bacillota</taxon>
        <taxon>Bacilli</taxon>
        <taxon>Bacillales</taxon>
        <taxon>Candidatus Scatoplasma</taxon>
    </lineage>
</organism>
<evidence type="ECO:0000256" key="1">
    <source>
        <dbReference type="ARBA" id="ARBA00009580"/>
    </source>
</evidence>
<reference evidence="2" key="2">
    <citation type="journal article" date="2021" name="PeerJ">
        <title>Extensive microbial diversity within the chicken gut microbiome revealed by metagenomics and culture.</title>
        <authorList>
            <person name="Gilroy R."/>
            <person name="Ravi A."/>
            <person name="Getino M."/>
            <person name="Pursley I."/>
            <person name="Horton D.L."/>
            <person name="Alikhan N.F."/>
            <person name="Baker D."/>
            <person name="Gharbi K."/>
            <person name="Hall N."/>
            <person name="Watson M."/>
            <person name="Adriaenssens E.M."/>
            <person name="Foster-Nyarko E."/>
            <person name="Jarju S."/>
            <person name="Secka A."/>
            <person name="Antonio M."/>
            <person name="Oren A."/>
            <person name="Chaudhuri R.R."/>
            <person name="La Ragione R."/>
            <person name="Hildebrand F."/>
            <person name="Pallen M.J."/>
        </authorList>
    </citation>
    <scope>NUCLEOTIDE SEQUENCE</scope>
    <source>
        <strain evidence="2">1748</strain>
    </source>
</reference>
<sequence>MANSLVNFRDLSLLNKSAHLSKGVIFRGSNLFNADLKAIETIKSNNIKTIIDLRCPYEINTRPDVRIDGVTYLNIPILSDNHMGITDEIKKAQKDTFLEDMLKNRGEIEYQESLYVLFAEDEFCLRGFSQLIKSLAYEVDYPVMFHCSRGKDRAGIASYIICKTLGANEADLTEDYIKSAEILQPYLEKEVEEISKSIHSPHLEEVYYNLFSVLPSYLNAFKTQVDKNYGNFATFIKNGLKLNEKDLSLFKSKFSKR</sequence>
<evidence type="ECO:0000313" key="3">
    <source>
        <dbReference type="Proteomes" id="UP000823629"/>
    </source>
</evidence>
<gene>
    <name evidence="2" type="ORF">IAC78_01290</name>
</gene>
<dbReference type="PANTHER" id="PTHR31126">
    <property type="entry name" value="TYROSINE-PROTEIN PHOSPHATASE"/>
    <property type="match status" value="1"/>
</dbReference>
<dbReference type="Pfam" id="PF13350">
    <property type="entry name" value="Y_phosphatase3"/>
    <property type="match status" value="1"/>
</dbReference>
<dbReference type="GO" id="GO:0004721">
    <property type="term" value="F:phosphoprotein phosphatase activity"/>
    <property type="evidence" value="ECO:0007669"/>
    <property type="project" value="InterPro"/>
</dbReference>
<dbReference type="Proteomes" id="UP000823629">
    <property type="component" value="Unassembled WGS sequence"/>
</dbReference>